<dbReference type="PRINTS" id="PR00344">
    <property type="entry name" value="BCTRLSENSOR"/>
</dbReference>
<dbReference type="SUPFAM" id="SSF55874">
    <property type="entry name" value="ATPase domain of HSP90 chaperone/DNA topoisomerase II/histidine kinase"/>
    <property type="match status" value="1"/>
</dbReference>
<evidence type="ECO:0000256" key="3">
    <source>
        <dbReference type="ARBA" id="ARBA00022553"/>
    </source>
</evidence>
<protein>
    <recommendedName>
        <fullName evidence="2">histidine kinase</fullName>
        <ecNumber evidence="2">2.7.13.3</ecNumber>
    </recommendedName>
</protein>
<feature type="domain" description="PAS" evidence="8">
    <location>
        <begin position="759"/>
        <end position="829"/>
    </location>
</feature>
<evidence type="ECO:0000259" key="9">
    <source>
        <dbReference type="PROSITE" id="PS50113"/>
    </source>
</evidence>
<evidence type="ECO:0000256" key="5">
    <source>
        <dbReference type="ARBA" id="ARBA00022777"/>
    </source>
</evidence>
<dbReference type="Gene3D" id="3.30.450.20">
    <property type="entry name" value="PAS domain"/>
    <property type="match status" value="5"/>
</dbReference>
<feature type="domain" description="PAC" evidence="9">
    <location>
        <begin position="833"/>
        <end position="885"/>
    </location>
</feature>
<organism evidence="10 11">
    <name type="scientific">Paracraurococcus lichenis</name>
    <dbReference type="NCBI Taxonomy" id="3064888"/>
    <lineage>
        <taxon>Bacteria</taxon>
        <taxon>Pseudomonadati</taxon>
        <taxon>Pseudomonadota</taxon>
        <taxon>Alphaproteobacteria</taxon>
        <taxon>Acetobacterales</taxon>
        <taxon>Roseomonadaceae</taxon>
        <taxon>Paracraurococcus</taxon>
    </lineage>
</organism>
<dbReference type="EC" id="2.7.13.3" evidence="2"/>
<dbReference type="Pfam" id="PF02518">
    <property type="entry name" value="HATPase_c"/>
    <property type="match status" value="1"/>
</dbReference>
<evidence type="ECO:0000256" key="4">
    <source>
        <dbReference type="ARBA" id="ARBA00022679"/>
    </source>
</evidence>
<feature type="transmembrane region" description="Helical" evidence="6">
    <location>
        <begin position="283"/>
        <end position="306"/>
    </location>
</feature>
<dbReference type="SUPFAM" id="SSF55785">
    <property type="entry name" value="PYP-like sensor domain (PAS domain)"/>
    <property type="match status" value="4"/>
</dbReference>
<dbReference type="SMART" id="SM00086">
    <property type="entry name" value="PAC"/>
    <property type="match status" value="4"/>
</dbReference>
<feature type="domain" description="Histidine kinase" evidence="7">
    <location>
        <begin position="898"/>
        <end position="1118"/>
    </location>
</feature>
<evidence type="ECO:0000313" key="10">
    <source>
        <dbReference type="EMBL" id="MDO9709001.1"/>
    </source>
</evidence>
<dbReference type="SMART" id="SM00388">
    <property type="entry name" value="HisKA"/>
    <property type="match status" value="1"/>
</dbReference>
<dbReference type="CDD" id="cd00082">
    <property type="entry name" value="HisKA"/>
    <property type="match status" value="1"/>
</dbReference>
<dbReference type="PROSITE" id="PS50109">
    <property type="entry name" value="HIS_KIN"/>
    <property type="match status" value="1"/>
</dbReference>
<reference evidence="10 11" key="1">
    <citation type="submission" date="2023-08" db="EMBL/GenBank/DDBJ databases">
        <title>The draft genome sequence of Paracraurococcus sp. LOR1-02.</title>
        <authorList>
            <person name="Kingkaew E."/>
            <person name="Tanasupawat S."/>
        </authorList>
    </citation>
    <scope>NUCLEOTIDE SEQUENCE [LARGE SCALE GENOMIC DNA]</scope>
    <source>
        <strain evidence="10 11">LOR1-02</strain>
    </source>
</reference>
<dbReference type="Pfam" id="PF00512">
    <property type="entry name" value="HisKA"/>
    <property type="match status" value="1"/>
</dbReference>
<keyword evidence="3" id="KW-0597">Phosphoprotein</keyword>
<dbReference type="InterPro" id="IPR036097">
    <property type="entry name" value="HisK_dim/P_sf"/>
</dbReference>
<dbReference type="InterPro" id="IPR036890">
    <property type="entry name" value="HATPase_C_sf"/>
</dbReference>
<dbReference type="Pfam" id="PF13426">
    <property type="entry name" value="PAS_9"/>
    <property type="match status" value="2"/>
</dbReference>
<dbReference type="PANTHER" id="PTHR43304:SF1">
    <property type="entry name" value="PAC DOMAIN-CONTAINING PROTEIN"/>
    <property type="match status" value="1"/>
</dbReference>
<gene>
    <name evidence="10" type="ORF">Q7A36_11665</name>
</gene>
<dbReference type="InterPro" id="IPR013655">
    <property type="entry name" value="PAS_fold_3"/>
</dbReference>
<dbReference type="InterPro" id="IPR004358">
    <property type="entry name" value="Sig_transdc_His_kin-like_C"/>
</dbReference>
<evidence type="ECO:0000259" key="7">
    <source>
        <dbReference type="PROSITE" id="PS50109"/>
    </source>
</evidence>
<dbReference type="InterPro" id="IPR000014">
    <property type="entry name" value="PAS"/>
</dbReference>
<dbReference type="RefSeq" id="WP_305103865.1">
    <property type="nucleotide sequence ID" value="NZ_JAUTWS010000009.1"/>
</dbReference>
<sequence length="1129" mass="122769">MALSHPPLRVILAAAFGGIALLAALATSLLAGDAAARRVEANQLAMLDSLASRFAERLDRDMAARWRDVRVTSRLPLMRDPATPPEIRRDILRQMHETFADYALLAFVGPDGRVVADSLQLLEGQDASGRPFVRAGMQGPVVEDVHDALMLAGKLGNGGQLRLLDLAAPVRAADGSLVGVVAAHLNWRWAAELVGTPRAGEPEILILSRTGEVLLGPPGLLGRPLPAGIAGRGEAEFPGEGRFLLSRQPTQGFQDYPGMGWEVLARRPLDLAMAPAQALRRDILLYGLGASACAALLGWLAAAWLVRPLHRLAEAAARQQREGGRDPLPPGTGYAEAVLLARAFDGLLSDCRRGEAALAESEQRLRLAQRAGQIGAYEWDIPADTGRATREYAVLHGLPAPETDTTWGGRYGHWLARLHPEDRPRLRERIRRILAEAGPYALEYRILLPDGRTRWLHDRGEVFADAAGRPVRALGAVRDVTARRAAEDALREGEARLRLAQEAGGIGSWDLDLATGKQVWSERQYTLFGLDPALPPPDMATWFALVHPADRPALSAARDAALAGADRPLAAEFRIRRASDGAERWLAATGRVMRDEAGRPVRMLGVNRDVTEARAREAELRAMLEANPLGVLRGDVHGRILDANDALLRLAGRSRAELEAGTLRWDSMTPPEWLPMDAAGIAEAREKGACTPYEKEYWRPDGSRVPILVGFALVGPAREETIAFILDLTDRKRAEVTLLADKAALERAVAERTAELAAREHELRRIYDRTPAAFHSVDATGKLIRVSEQWLAFLGYRREEVLGRRTGEFMLPESAARWEAALAELRETGDEVREVEYRMRRADGEVLDVLVRARAEHDAEGRFLHSFSVLLDLTERNRAEARLREAQKLEGLGRIAGGVAHDFNNLLQVLTGALQMLRSHAGDRTRVERYAGIALEAAERGAGLTRRMLAFARQDQLQAGPVPLPEVMQGLATLLHGALGAGIRLEIDAPESLPPVQADRAQLDLVLFSLALNARDAMPQGGRLRIEAAMEAVGEDDRQGLAPGPYLRIRVADTGQGMDAPTLARATEPFFTTKEVGRGSGLGLAMAHGFARQSGGDLLIESAPGRGTVVTLRLPRAEALVPLEVAAEG</sequence>
<dbReference type="Gene3D" id="1.10.287.130">
    <property type="match status" value="1"/>
</dbReference>
<keyword evidence="6" id="KW-1133">Transmembrane helix</keyword>
<dbReference type="SMART" id="SM00091">
    <property type="entry name" value="PAS"/>
    <property type="match status" value="4"/>
</dbReference>
<dbReference type="InterPro" id="IPR000700">
    <property type="entry name" value="PAS-assoc_C"/>
</dbReference>
<name>A0ABT9DYL7_9PROT</name>
<dbReference type="InterPro" id="IPR001610">
    <property type="entry name" value="PAC"/>
</dbReference>
<dbReference type="EMBL" id="JAUTWS010000009">
    <property type="protein sequence ID" value="MDO9709001.1"/>
    <property type="molecule type" value="Genomic_DNA"/>
</dbReference>
<dbReference type="Gene3D" id="2.10.70.100">
    <property type="match status" value="2"/>
</dbReference>
<dbReference type="InterPro" id="IPR035965">
    <property type="entry name" value="PAS-like_dom_sf"/>
</dbReference>
<dbReference type="InterPro" id="IPR052162">
    <property type="entry name" value="Sensor_kinase/Photoreceptor"/>
</dbReference>
<keyword evidence="6" id="KW-0472">Membrane</keyword>
<dbReference type="Gene3D" id="3.30.565.10">
    <property type="entry name" value="Histidine kinase-like ATPase, C-terminal domain"/>
    <property type="match status" value="1"/>
</dbReference>
<dbReference type="NCBIfam" id="TIGR00229">
    <property type="entry name" value="sensory_box"/>
    <property type="match status" value="4"/>
</dbReference>
<dbReference type="Gene3D" id="6.10.340.10">
    <property type="match status" value="1"/>
</dbReference>
<evidence type="ECO:0000256" key="2">
    <source>
        <dbReference type="ARBA" id="ARBA00012438"/>
    </source>
</evidence>
<accession>A0ABT9DYL7</accession>
<keyword evidence="5" id="KW-0418">Kinase</keyword>
<comment type="catalytic activity">
    <reaction evidence="1">
        <text>ATP + protein L-histidine = ADP + protein N-phospho-L-histidine.</text>
        <dbReference type="EC" id="2.7.13.3"/>
    </reaction>
</comment>
<dbReference type="SUPFAM" id="SSF47384">
    <property type="entry name" value="Homodimeric domain of signal transducing histidine kinase"/>
    <property type="match status" value="1"/>
</dbReference>
<feature type="domain" description="PAC" evidence="9">
    <location>
        <begin position="440"/>
        <end position="492"/>
    </location>
</feature>
<dbReference type="PROSITE" id="PS50112">
    <property type="entry name" value="PAS"/>
    <property type="match status" value="2"/>
</dbReference>
<keyword evidence="6" id="KW-0812">Transmembrane</keyword>
<evidence type="ECO:0000256" key="1">
    <source>
        <dbReference type="ARBA" id="ARBA00000085"/>
    </source>
</evidence>
<evidence type="ECO:0000313" key="11">
    <source>
        <dbReference type="Proteomes" id="UP001243009"/>
    </source>
</evidence>
<keyword evidence="4" id="KW-0808">Transferase</keyword>
<evidence type="ECO:0000259" key="8">
    <source>
        <dbReference type="PROSITE" id="PS50112"/>
    </source>
</evidence>
<keyword evidence="11" id="KW-1185">Reference proteome</keyword>
<evidence type="ECO:0000256" key="6">
    <source>
        <dbReference type="SAM" id="Phobius"/>
    </source>
</evidence>
<dbReference type="InterPro" id="IPR003661">
    <property type="entry name" value="HisK_dim/P_dom"/>
</dbReference>
<comment type="caution">
    <text evidence="10">The sequence shown here is derived from an EMBL/GenBank/DDBJ whole genome shotgun (WGS) entry which is preliminary data.</text>
</comment>
<dbReference type="SMART" id="SM00387">
    <property type="entry name" value="HATPase_c"/>
    <property type="match status" value="1"/>
</dbReference>
<dbReference type="CDD" id="cd00130">
    <property type="entry name" value="PAS"/>
    <property type="match status" value="4"/>
</dbReference>
<dbReference type="InterPro" id="IPR005467">
    <property type="entry name" value="His_kinase_dom"/>
</dbReference>
<dbReference type="Proteomes" id="UP001243009">
    <property type="component" value="Unassembled WGS sequence"/>
</dbReference>
<dbReference type="PROSITE" id="PS50113">
    <property type="entry name" value="PAC"/>
    <property type="match status" value="3"/>
</dbReference>
<feature type="domain" description="PAS" evidence="8">
    <location>
        <begin position="616"/>
        <end position="658"/>
    </location>
</feature>
<dbReference type="PANTHER" id="PTHR43304">
    <property type="entry name" value="PHYTOCHROME-LIKE PROTEIN CPH1"/>
    <property type="match status" value="1"/>
</dbReference>
<dbReference type="InterPro" id="IPR003594">
    <property type="entry name" value="HATPase_dom"/>
</dbReference>
<proteinExistence type="predicted"/>
<dbReference type="Pfam" id="PF08447">
    <property type="entry name" value="PAS_3"/>
    <property type="match status" value="2"/>
</dbReference>
<feature type="domain" description="PAC" evidence="9">
    <location>
        <begin position="569"/>
        <end position="622"/>
    </location>
</feature>